<dbReference type="RefSeq" id="WP_131777159.1">
    <property type="nucleotide sequence ID" value="NZ_BMOB01000008.1"/>
</dbReference>
<evidence type="ECO:0000313" key="2">
    <source>
        <dbReference type="EMBL" id="GGI89304.1"/>
    </source>
</evidence>
<dbReference type="EMBL" id="BMOB01000008">
    <property type="protein sequence ID" value="GGI89304.1"/>
    <property type="molecule type" value="Genomic_DNA"/>
</dbReference>
<organism evidence="2 3">
    <name type="scientific">Legionella impletisoli</name>
    <dbReference type="NCBI Taxonomy" id="343510"/>
    <lineage>
        <taxon>Bacteria</taxon>
        <taxon>Pseudomonadati</taxon>
        <taxon>Pseudomonadota</taxon>
        <taxon>Gammaproteobacteria</taxon>
        <taxon>Legionellales</taxon>
        <taxon>Legionellaceae</taxon>
        <taxon>Legionella</taxon>
    </lineage>
</organism>
<feature type="transmembrane region" description="Helical" evidence="1">
    <location>
        <begin position="55"/>
        <end position="75"/>
    </location>
</feature>
<keyword evidence="1" id="KW-0812">Transmembrane</keyword>
<protein>
    <submittedName>
        <fullName evidence="2">Uncharacterized protein</fullName>
    </submittedName>
</protein>
<keyword evidence="1" id="KW-1133">Transmembrane helix</keyword>
<keyword evidence="3" id="KW-1185">Reference proteome</keyword>
<keyword evidence="1" id="KW-0472">Membrane</keyword>
<comment type="caution">
    <text evidence="2">The sequence shown here is derived from an EMBL/GenBank/DDBJ whole genome shotgun (WGS) entry which is preliminary data.</text>
</comment>
<evidence type="ECO:0000313" key="3">
    <source>
        <dbReference type="Proteomes" id="UP000630149"/>
    </source>
</evidence>
<feature type="transmembrane region" description="Helical" evidence="1">
    <location>
        <begin position="12"/>
        <end position="35"/>
    </location>
</feature>
<proteinExistence type="predicted"/>
<sequence>MLPGLFDQYANQIQTLSLLLLLINAVLHVIFAGAVARDAGILYKIGQRPALVSAFTWAFATLLGGVFVAAIYWFIHHSNLTRPIPSEADHERS</sequence>
<dbReference type="AlphaFoldDB" id="A0A917JVM0"/>
<dbReference type="Proteomes" id="UP000630149">
    <property type="component" value="Unassembled WGS sequence"/>
</dbReference>
<dbReference type="OrthoDB" id="5616117at2"/>
<evidence type="ECO:0000256" key="1">
    <source>
        <dbReference type="SAM" id="Phobius"/>
    </source>
</evidence>
<gene>
    <name evidence="2" type="ORF">GCM10007966_17540</name>
</gene>
<reference evidence="2" key="2">
    <citation type="submission" date="2020-09" db="EMBL/GenBank/DDBJ databases">
        <authorList>
            <person name="Sun Q."/>
            <person name="Ohkuma M."/>
        </authorList>
    </citation>
    <scope>NUCLEOTIDE SEQUENCE</scope>
    <source>
        <strain evidence="2">JCM 13919</strain>
    </source>
</reference>
<reference evidence="2" key="1">
    <citation type="journal article" date="2014" name="Int. J. Syst. Evol. Microbiol.">
        <title>Complete genome sequence of Corynebacterium casei LMG S-19264T (=DSM 44701T), isolated from a smear-ripened cheese.</title>
        <authorList>
            <consortium name="US DOE Joint Genome Institute (JGI-PGF)"/>
            <person name="Walter F."/>
            <person name="Albersmeier A."/>
            <person name="Kalinowski J."/>
            <person name="Ruckert C."/>
        </authorList>
    </citation>
    <scope>NUCLEOTIDE SEQUENCE</scope>
    <source>
        <strain evidence="2">JCM 13919</strain>
    </source>
</reference>
<name>A0A917JVM0_9GAMM</name>
<accession>A0A917JVM0</accession>